<sequence>MRSMADDFIMRSSASTMRILVSICRCMVPSVSTACGIA</sequence>
<name>C7N4F7_SLAHD</name>
<reference evidence="1 2" key="1">
    <citation type="journal article" date="2009" name="Stand. Genomic Sci.">
        <title>Complete genome sequence of Slackia heliotrinireducens type strain (RHS 1).</title>
        <authorList>
            <person name="Pukall R."/>
            <person name="Lapidus A."/>
            <person name="Nolan M."/>
            <person name="Copeland A."/>
            <person name="Glavina Del Rio T."/>
            <person name="Lucas S."/>
            <person name="Chen F."/>
            <person name="Tice H."/>
            <person name="Cheng J.F."/>
            <person name="Chertkov O."/>
            <person name="Bruce D."/>
            <person name="Goodwin L."/>
            <person name="Kuske C."/>
            <person name="Brettin T."/>
            <person name="Detter J.C."/>
            <person name="Han C."/>
            <person name="Pitluck S."/>
            <person name="Pati A."/>
            <person name="Mavrommatis K."/>
            <person name="Ivanova N."/>
            <person name="Ovchinnikova G."/>
            <person name="Chen A."/>
            <person name="Palaniappan K."/>
            <person name="Schneider S."/>
            <person name="Rohde M."/>
            <person name="Chain P."/>
            <person name="D'haeseleer P."/>
            <person name="Goker M."/>
            <person name="Bristow J."/>
            <person name="Eisen J.A."/>
            <person name="Markowitz V."/>
            <person name="Kyrpides N.C."/>
            <person name="Klenk H.P."/>
            <person name="Hugenholtz P."/>
        </authorList>
    </citation>
    <scope>NUCLEOTIDE SEQUENCE [LARGE SCALE GENOMIC DNA]</scope>
    <source>
        <strain evidence="2">ATCC 29202 / DSM 20476 / NCTC 11029 / RHS 1</strain>
    </source>
</reference>
<organism evidence="1 2">
    <name type="scientific">Slackia heliotrinireducens (strain ATCC 29202 / DSM 20476 / NCTC 11029 / RHS 1)</name>
    <name type="common">Peptococcus heliotrinreducens</name>
    <dbReference type="NCBI Taxonomy" id="471855"/>
    <lineage>
        <taxon>Bacteria</taxon>
        <taxon>Bacillati</taxon>
        <taxon>Actinomycetota</taxon>
        <taxon>Coriobacteriia</taxon>
        <taxon>Eggerthellales</taxon>
        <taxon>Eggerthellaceae</taxon>
        <taxon>Slackia</taxon>
    </lineage>
</organism>
<proteinExistence type="predicted"/>
<dbReference type="EMBL" id="CP001684">
    <property type="protein sequence ID" value="ACV21792.1"/>
    <property type="molecule type" value="Genomic_DNA"/>
</dbReference>
<dbReference type="AlphaFoldDB" id="C7N4F7"/>
<evidence type="ECO:0000313" key="2">
    <source>
        <dbReference type="Proteomes" id="UP000002026"/>
    </source>
</evidence>
<dbReference type="KEGG" id="shi:Shel_07340"/>
<gene>
    <name evidence="1" type="ordered locus">Shel_07340</name>
</gene>
<keyword evidence="2" id="KW-1185">Reference proteome</keyword>
<dbReference type="HOGENOM" id="CLU_3333089_0_0_11"/>
<protein>
    <submittedName>
        <fullName evidence="1">Uncharacterized protein</fullName>
    </submittedName>
</protein>
<evidence type="ECO:0000313" key="1">
    <source>
        <dbReference type="EMBL" id="ACV21792.1"/>
    </source>
</evidence>
<dbReference type="Proteomes" id="UP000002026">
    <property type="component" value="Chromosome"/>
</dbReference>
<accession>C7N4F7</accession>